<feature type="region of interest" description="Disordered" evidence="5">
    <location>
        <begin position="217"/>
        <end position="236"/>
    </location>
</feature>
<dbReference type="Gene3D" id="3.30.40.10">
    <property type="entry name" value="Zinc/RING finger domain, C3HC4 (zinc finger)"/>
    <property type="match status" value="1"/>
</dbReference>
<evidence type="ECO:0000313" key="7">
    <source>
        <dbReference type="EMBL" id="KAG8193605.1"/>
    </source>
</evidence>
<dbReference type="InterPro" id="IPR013083">
    <property type="entry name" value="Znf_RING/FYVE/PHD"/>
</dbReference>
<evidence type="ECO:0000256" key="1">
    <source>
        <dbReference type="ARBA" id="ARBA00022723"/>
    </source>
</evidence>
<dbReference type="AlphaFoldDB" id="A0AAV6VA42"/>
<dbReference type="GO" id="GO:0006511">
    <property type="term" value="P:ubiquitin-dependent protein catabolic process"/>
    <property type="evidence" value="ECO:0007669"/>
    <property type="project" value="TreeGrafter"/>
</dbReference>
<protein>
    <recommendedName>
        <fullName evidence="6">RING-type domain-containing protein</fullName>
    </recommendedName>
</protein>
<dbReference type="InterPro" id="IPR051834">
    <property type="entry name" value="RING_finger_E3_ligase"/>
</dbReference>
<evidence type="ECO:0000256" key="2">
    <source>
        <dbReference type="ARBA" id="ARBA00022771"/>
    </source>
</evidence>
<reference evidence="7 8" key="1">
    <citation type="journal article" date="2022" name="Nat. Ecol. Evol.">
        <title>A masculinizing supergene underlies an exaggerated male reproductive morph in a spider.</title>
        <authorList>
            <person name="Hendrickx F."/>
            <person name="De Corte Z."/>
            <person name="Sonet G."/>
            <person name="Van Belleghem S.M."/>
            <person name="Kostlbacher S."/>
            <person name="Vangestel C."/>
        </authorList>
    </citation>
    <scope>NUCLEOTIDE SEQUENCE [LARGE SCALE GENOMIC DNA]</scope>
    <source>
        <strain evidence="7">W744_W776</strain>
    </source>
</reference>
<dbReference type="SMART" id="SM00184">
    <property type="entry name" value="RING"/>
    <property type="match status" value="1"/>
</dbReference>
<comment type="caution">
    <text evidence="7">The sequence shown here is derived from an EMBL/GenBank/DDBJ whole genome shotgun (WGS) entry which is preliminary data.</text>
</comment>
<dbReference type="InterPro" id="IPR001841">
    <property type="entry name" value="Znf_RING"/>
</dbReference>
<keyword evidence="8" id="KW-1185">Reference proteome</keyword>
<feature type="compositionally biased region" description="Basic residues" evidence="5">
    <location>
        <begin position="439"/>
        <end position="452"/>
    </location>
</feature>
<feature type="region of interest" description="Disordered" evidence="5">
    <location>
        <begin position="500"/>
        <end position="574"/>
    </location>
</feature>
<sequence length="811" mass="90705">MAMLQDDSTDEITCCYLQLQERLHINQGDRNKRGMSSKDNKQFCNNQKKNIQDDQSSSSSSLDMYNDPAIPGPSSASAYGLQNKKRQNGDKPNGHLINSKRTCLDDTFSRSPPLLDSRKVKKNGDISHSRRNMDLTTEPVSSSRNLLPGYTYEEHKDDSSECSDVIPWPETAKTIKNGTRPKKSKPIFKVRFPELDSLAVQCVDGTSEEDTRVRQIGALKGGRQSPEPPSNKNALRRKIRRVLDSDDSDSDYWMPNVRARPLIFSSSDSDDSRIGKKLKNKVPGCCAKSPVSKRSDNTSYPTNDTQTLGQDLNSFRDRPRRISLRDLDSIVDISAPPNRSNGPAISPSLKLLKSHGKAPRRELGEGPSNMPCQNPPDNTEMQARLSSEVQEGTDERNVASSSRLPTDPLSFGQLGTKTAQTTGAVKSCLRYVPPVSSSSRRRALGRGARSSRKGGSGMAVGFGNNFCHEADQDSSDLEFFTANSYSDNESKTELLGRRMGRRDFPEMRSNPSINVGSSEDEISVVYSSGPPEQSPRSRTGEARRRASRTLGRRYNRRSQRILPQRPGVSLSPDPVEQVRQVEEDERFARSLQAQFDAEVDPPYIPRPHSSPNPCLMNIREASSSDPDMDNRESDTDRRIFEMISSRDFPQYRTASLHNNLMGPRGYLAQRLAAPFVLPRSTRVNNPWTTHLHHPMLENISFMDDTFEALLGLAELNGDVNRGLKKSQINRLPTRKFTVFNGASSSSAVELPHKRAELNKECQVCLNDYVEGDELRILPCFHEFHTPCIDPWLKINHTCPVCRVVVFSPSSD</sequence>
<name>A0AAV6VA42_9ARAC</name>
<organism evidence="7 8">
    <name type="scientific">Oedothorax gibbosus</name>
    <dbReference type="NCBI Taxonomy" id="931172"/>
    <lineage>
        <taxon>Eukaryota</taxon>
        <taxon>Metazoa</taxon>
        <taxon>Ecdysozoa</taxon>
        <taxon>Arthropoda</taxon>
        <taxon>Chelicerata</taxon>
        <taxon>Arachnida</taxon>
        <taxon>Araneae</taxon>
        <taxon>Araneomorphae</taxon>
        <taxon>Entelegynae</taxon>
        <taxon>Araneoidea</taxon>
        <taxon>Linyphiidae</taxon>
        <taxon>Erigoninae</taxon>
        <taxon>Oedothorax</taxon>
    </lineage>
</organism>
<feature type="region of interest" description="Disordered" evidence="5">
    <location>
        <begin position="27"/>
        <end position="165"/>
    </location>
</feature>
<evidence type="ECO:0000313" key="8">
    <source>
        <dbReference type="Proteomes" id="UP000827092"/>
    </source>
</evidence>
<feature type="region of interest" description="Disordered" evidence="5">
    <location>
        <begin position="334"/>
        <end position="414"/>
    </location>
</feature>
<feature type="region of interest" description="Disordered" evidence="5">
    <location>
        <begin position="436"/>
        <end position="458"/>
    </location>
</feature>
<keyword evidence="1" id="KW-0479">Metal-binding</keyword>
<feature type="region of interest" description="Disordered" evidence="5">
    <location>
        <begin position="284"/>
        <end position="312"/>
    </location>
</feature>
<evidence type="ECO:0000256" key="5">
    <source>
        <dbReference type="SAM" id="MobiDB-lite"/>
    </source>
</evidence>
<dbReference type="EMBL" id="JAFNEN010000118">
    <property type="protein sequence ID" value="KAG8193605.1"/>
    <property type="molecule type" value="Genomic_DNA"/>
</dbReference>
<evidence type="ECO:0000256" key="3">
    <source>
        <dbReference type="ARBA" id="ARBA00022833"/>
    </source>
</evidence>
<evidence type="ECO:0000256" key="4">
    <source>
        <dbReference type="PROSITE-ProRule" id="PRU00175"/>
    </source>
</evidence>
<feature type="compositionally biased region" description="Polar residues" evidence="5">
    <location>
        <begin position="297"/>
        <end position="312"/>
    </location>
</feature>
<dbReference type="Proteomes" id="UP000827092">
    <property type="component" value="Unassembled WGS sequence"/>
</dbReference>
<feature type="compositionally biased region" description="Basic and acidic residues" evidence="5">
    <location>
        <begin position="116"/>
        <end position="133"/>
    </location>
</feature>
<feature type="compositionally biased region" description="Polar residues" evidence="5">
    <location>
        <begin position="370"/>
        <end position="390"/>
    </location>
</feature>
<dbReference type="GO" id="GO:0005634">
    <property type="term" value="C:nucleus"/>
    <property type="evidence" value="ECO:0007669"/>
    <property type="project" value="TreeGrafter"/>
</dbReference>
<dbReference type="PANTHER" id="PTHR45931">
    <property type="entry name" value="SI:CH211-59O9.10"/>
    <property type="match status" value="1"/>
</dbReference>
<keyword evidence="2 4" id="KW-0863">Zinc-finger</keyword>
<gene>
    <name evidence="7" type="ORF">JTE90_000238</name>
</gene>
<evidence type="ECO:0000259" key="6">
    <source>
        <dbReference type="PROSITE" id="PS50089"/>
    </source>
</evidence>
<dbReference type="PANTHER" id="PTHR45931:SF3">
    <property type="entry name" value="RING ZINC FINGER-CONTAINING PROTEIN"/>
    <property type="match status" value="1"/>
</dbReference>
<feature type="domain" description="RING-type" evidence="6">
    <location>
        <begin position="761"/>
        <end position="802"/>
    </location>
</feature>
<feature type="compositionally biased region" description="Basic residues" evidence="5">
    <location>
        <begin position="545"/>
        <end position="559"/>
    </location>
</feature>
<dbReference type="SUPFAM" id="SSF57850">
    <property type="entry name" value="RING/U-box"/>
    <property type="match status" value="1"/>
</dbReference>
<feature type="compositionally biased region" description="Basic and acidic residues" evidence="5">
    <location>
        <begin position="27"/>
        <end position="41"/>
    </location>
</feature>
<dbReference type="GO" id="GO:0061630">
    <property type="term" value="F:ubiquitin protein ligase activity"/>
    <property type="evidence" value="ECO:0007669"/>
    <property type="project" value="TreeGrafter"/>
</dbReference>
<proteinExistence type="predicted"/>
<dbReference type="Pfam" id="PF13639">
    <property type="entry name" value="zf-RING_2"/>
    <property type="match status" value="1"/>
</dbReference>
<dbReference type="GO" id="GO:0008270">
    <property type="term" value="F:zinc ion binding"/>
    <property type="evidence" value="ECO:0007669"/>
    <property type="project" value="UniProtKB-KW"/>
</dbReference>
<feature type="compositionally biased region" description="Polar residues" evidence="5">
    <location>
        <begin position="42"/>
        <end position="55"/>
    </location>
</feature>
<feature type="region of interest" description="Disordered" evidence="5">
    <location>
        <begin position="599"/>
        <end position="632"/>
    </location>
</feature>
<feature type="compositionally biased region" description="Polar residues" evidence="5">
    <location>
        <begin position="134"/>
        <end position="145"/>
    </location>
</feature>
<keyword evidence="3" id="KW-0862">Zinc</keyword>
<dbReference type="PROSITE" id="PS50089">
    <property type="entry name" value="ZF_RING_2"/>
    <property type="match status" value="1"/>
</dbReference>
<accession>A0AAV6VA42</accession>